<name>A0A564YVP5_HYMDI</name>
<evidence type="ECO:0000313" key="2">
    <source>
        <dbReference type="Proteomes" id="UP000321570"/>
    </source>
</evidence>
<organism evidence="1 2">
    <name type="scientific">Hymenolepis diminuta</name>
    <name type="common">Rat tapeworm</name>
    <dbReference type="NCBI Taxonomy" id="6216"/>
    <lineage>
        <taxon>Eukaryota</taxon>
        <taxon>Metazoa</taxon>
        <taxon>Spiralia</taxon>
        <taxon>Lophotrochozoa</taxon>
        <taxon>Platyhelminthes</taxon>
        <taxon>Cestoda</taxon>
        <taxon>Eucestoda</taxon>
        <taxon>Cyclophyllidea</taxon>
        <taxon>Hymenolepididae</taxon>
        <taxon>Hymenolepis</taxon>
    </lineage>
</organism>
<dbReference type="EMBL" id="CABIJS010000399">
    <property type="protein sequence ID" value="VUZ50773.1"/>
    <property type="molecule type" value="Genomic_DNA"/>
</dbReference>
<accession>A0A564YVP5</accession>
<keyword evidence="2" id="KW-1185">Reference proteome</keyword>
<evidence type="ECO:0000313" key="1">
    <source>
        <dbReference type="EMBL" id="VUZ50773.1"/>
    </source>
</evidence>
<reference evidence="1 2" key="1">
    <citation type="submission" date="2019-07" db="EMBL/GenBank/DDBJ databases">
        <authorList>
            <person name="Jastrzebski P J."/>
            <person name="Paukszto L."/>
            <person name="Jastrzebski P J."/>
        </authorList>
    </citation>
    <scope>NUCLEOTIDE SEQUENCE [LARGE SCALE GENOMIC DNA]</scope>
    <source>
        <strain evidence="1 2">WMS-il1</strain>
    </source>
</reference>
<gene>
    <name evidence="1" type="ORF">WMSIL1_LOCUS9680</name>
</gene>
<dbReference type="Proteomes" id="UP000321570">
    <property type="component" value="Unassembled WGS sequence"/>
</dbReference>
<protein>
    <submittedName>
        <fullName evidence="1">Uncharacterized protein</fullName>
    </submittedName>
</protein>
<dbReference type="AlphaFoldDB" id="A0A564YVP5"/>
<proteinExistence type="predicted"/>
<sequence>MYLLYTSSHSRFITITNEVKRHALIESIKAEPRNFEIAKFVQVAASFVCKVRRELPNENNRDELAATRRRKEYCQCSADSLTHSLTHPPRTRDFVRREDDMAWQAWQAWHDGRKSWEFNAQHLVKDLQVSEGVTMCEECCSSRPRIQISYILRRGRQLMWTKTTQENRSMGAKRLLEKLEHPEEEACLSLLHCISDENTSTRMKRSVKEVIGG</sequence>